<evidence type="ECO:0000313" key="6">
    <source>
        <dbReference type="Proteomes" id="UP000279553"/>
    </source>
</evidence>
<dbReference type="SUPFAM" id="SSF56399">
    <property type="entry name" value="ADP-ribosylation"/>
    <property type="match status" value="1"/>
</dbReference>
<evidence type="ECO:0000313" key="1">
    <source>
        <dbReference type="EMBL" id="KPX83183.1"/>
    </source>
</evidence>
<dbReference type="RefSeq" id="WP_005759898.1">
    <property type="nucleotide sequence ID" value="NZ_RBRD01000015.1"/>
</dbReference>
<dbReference type="EMBL" id="RBRD01000015">
    <property type="protein sequence ID" value="RMQ44413.1"/>
    <property type="molecule type" value="Genomic_DNA"/>
</dbReference>
<evidence type="ECO:0000313" key="2">
    <source>
        <dbReference type="EMBL" id="RMQ44413.1"/>
    </source>
</evidence>
<proteinExistence type="predicted"/>
<dbReference type="EMBL" id="LJQU01000592">
    <property type="protein sequence ID" value="KPX83183.1"/>
    <property type="molecule type" value="Genomic_DNA"/>
</dbReference>
<gene>
    <name evidence="1" type="ORF">ALO63_03308</name>
    <name evidence="3" type="ORF">ALP52_02674</name>
    <name evidence="2" type="ORF">ALQ05_200142</name>
</gene>
<dbReference type="AlphaFoldDB" id="A0A0N8S1X2"/>
<protein>
    <recommendedName>
        <fullName evidence="7">DUF3990 domain-containing protein</fullName>
    </recommendedName>
</protein>
<reference evidence="1 4" key="1">
    <citation type="submission" date="2015-09" db="EMBL/GenBank/DDBJ databases">
        <title>Genome announcement of multiple Pseudomonas syringae strains.</title>
        <authorList>
            <person name="Thakur S."/>
            <person name="Wang P.W."/>
            <person name="Gong Y."/>
            <person name="Weir B.S."/>
            <person name="Guttman D.S."/>
        </authorList>
    </citation>
    <scope>NUCLEOTIDE SEQUENCE [LARGE SCALE GENOMIC DNA]</scope>
    <source>
        <strain evidence="1 4">ICMP4331</strain>
    </source>
</reference>
<sequence length="201" mass="22247">MYQQLPSFVLGFHGCDRKIGEAVLAGEHVAQSVNDYDWLGEGAYFWENSPERALSYAQHIKKHSGRGKGAIKRPFVVGAVIDLGLCLNLTDEGALDELRAAYDILVATSEDIPLNTPGFNGDQDNLKRKLDCAVFQTLHQARVAVGLPDYASIRSPFLEGPDLYPGTSFRKQTHVQICIRDMSCIKGYFLPRNADGSLFQL</sequence>
<evidence type="ECO:0000313" key="3">
    <source>
        <dbReference type="EMBL" id="RMT19610.1"/>
    </source>
</evidence>
<evidence type="ECO:0000313" key="5">
    <source>
        <dbReference type="Proteomes" id="UP000276194"/>
    </source>
</evidence>
<dbReference type="Proteomes" id="UP000050420">
    <property type="component" value="Unassembled WGS sequence"/>
</dbReference>
<evidence type="ECO:0000313" key="4">
    <source>
        <dbReference type="Proteomes" id="UP000050420"/>
    </source>
</evidence>
<comment type="caution">
    <text evidence="1">The sequence shown here is derived from an EMBL/GenBank/DDBJ whole genome shotgun (WGS) entry which is preliminary data.</text>
</comment>
<evidence type="ECO:0008006" key="7">
    <source>
        <dbReference type="Google" id="ProtNLM"/>
    </source>
</evidence>
<organism evidence="1 4">
    <name type="scientific">Pseudomonas amygdali pv. mori</name>
    <dbReference type="NCBI Taxonomy" id="34065"/>
    <lineage>
        <taxon>Bacteria</taxon>
        <taxon>Pseudomonadati</taxon>
        <taxon>Pseudomonadota</taxon>
        <taxon>Gammaproteobacteria</taxon>
        <taxon>Pseudomonadales</taxon>
        <taxon>Pseudomonadaceae</taxon>
        <taxon>Pseudomonas</taxon>
        <taxon>Pseudomonas amygdali</taxon>
    </lineage>
</organism>
<dbReference type="Proteomes" id="UP000279553">
    <property type="component" value="Unassembled WGS sequence"/>
</dbReference>
<name>A0A0N8S1X2_PSEA0</name>
<dbReference type="EMBL" id="RBTD01000243">
    <property type="protein sequence ID" value="RMT19610.1"/>
    <property type="molecule type" value="Genomic_DNA"/>
</dbReference>
<reference evidence="5 6" key="2">
    <citation type="submission" date="2018-08" db="EMBL/GenBank/DDBJ databases">
        <title>Recombination of ecologically and evolutionarily significant loci maintains genetic cohesion in the Pseudomonas syringae species complex.</title>
        <authorList>
            <person name="Dillon M."/>
            <person name="Thakur S."/>
            <person name="Almeida R.N.D."/>
            <person name="Weir B.S."/>
            <person name="Guttman D.S."/>
        </authorList>
    </citation>
    <scope>NUCLEOTIDE SEQUENCE [LARGE SCALE GENOMIC DNA]</scope>
    <source>
        <strain evidence="2 6">ICMP 535</strain>
        <strain evidence="3 5">ICMP 6941</strain>
    </source>
</reference>
<accession>A0A0N8S1X2</accession>
<dbReference type="PATRIC" id="fig|34065.5.peg.4729"/>
<dbReference type="Proteomes" id="UP000276194">
    <property type="component" value="Unassembled WGS sequence"/>
</dbReference>